<keyword evidence="2" id="KW-1185">Reference proteome</keyword>
<dbReference type="PANTHER" id="PTHR34504:SF4">
    <property type="entry name" value="ANTITOXIN HICB"/>
    <property type="match status" value="1"/>
</dbReference>
<name>A0A4R7BB65_9NEIS</name>
<sequence>MRYPARFEPVAEGGFVATFRDIPEAITQGETVEETAAMAADALVTAMDFYFEDRRAVPAPSKAEAGEQFVELPPSIAAKVLLLNELVAQGISNVELASRMHTTKQEVGRIVDLAHTTKIDTLAAALSAVGRRLDIRLAK</sequence>
<dbReference type="RefSeq" id="WP_133678632.1">
    <property type="nucleotide sequence ID" value="NZ_SNZP01000002.1"/>
</dbReference>
<comment type="caution">
    <text evidence="1">The sequence shown here is derived from an EMBL/GenBank/DDBJ whole genome shotgun (WGS) entry which is preliminary data.</text>
</comment>
<dbReference type="PANTHER" id="PTHR34504">
    <property type="entry name" value="ANTITOXIN HICB"/>
    <property type="match status" value="1"/>
</dbReference>
<accession>A0A4R7BB65</accession>
<proteinExistence type="predicted"/>
<dbReference type="SUPFAM" id="SSF143100">
    <property type="entry name" value="TTHA1013/TTHA0281-like"/>
    <property type="match status" value="1"/>
</dbReference>
<organism evidence="1 2">
    <name type="scientific">Paludibacterium purpuratum</name>
    <dbReference type="NCBI Taxonomy" id="1144873"/>
    <lineage>
        <taxon>Bacteria</taxon>
        <taxon>Pseudomonadati</taxon>
        <taxon>Pseudomonadota</taxon>
        <taxon>Betaproteobacteria</taxon>
        <taxon>Neisseriales</taxon>
        <taxon>Chromobacteriaceae</taxon>
        <taxon>Paludibacterium</taxon>
    </lineage>
</organism>
<dbReference type="InterPro" id="IPR051404">
    <property type="entry name" value="TA_system_antitoxin"/>
</dbReference>
<reference evidence="1 2" key="1">
    <citation type="submission" date="2019-03" db="EMBL/GenBank/DDBJ databases">
        <title>Genomic Encyclopedia of Type Strains, Phase III (KMG-III): the genomes of soil and plant-associated and newly described type strains.</title>
        <authorList>
            <person name="Whitman W."/>
        </authorList>
    </citation>
    <scope>NUCLEOTIDE SEQUENCE [LARGE SCALE GENOMIC DNA]</scope>
    <source>
        <strain evidence="1 2">CECT 8976</strain>
    </source>
</reference>
<protein>
    <submittedName>
        <fullName evidence="1">Antitoxin HicB</fullName>
    </submittedName>
</protein>
<evidence type="ECO:0000313" key="1">
    <source>
        <dbReference type="EMBL" id="TDR82220.1"/>
    </source>
</evidence>
<dbReference type="EMBL" id="SNZP01000002">
    <property type="protein sequence ID" value="TDR82220.1"/>
    <property type="molecule type" value="Genomic_DNA"/>
</dbReference>
<dbReference type="AlphaFoldDB" id="A0A4R7BB65"/>
<gene>
    <name evidence="1" type="ORF">DFP86_102334</name>
</gene>
<dbReference type="OrthoDB" id="5772151at2"/>
<dbReference type="Gene3D" id="3.30.160.250">
    <property type="match status" value="1"/>
</dbReference>
<dbReference type="Proteomes" id="UP000295611">
    <property type="component" value="Unassembled WGS sequence"/>
</dbReference>
<dbReference type="InterPro" id="IPR035069">
    <property type="entry name" value="TTHA1013/TTHA0281-like"/>
</dbReference>
<evidence type="ECO:0000313" key="2">
    <source>
        <dbReference type="Proteomes" id="UP000295611"/>
    </source>
</evidence>